<evidence type="ECO:0008006" key="3">
    <source>
        <dbReference type="Google" id="ProtNLM"/>
    </source>
</evidence>
<sequence length="211" mass="23648">MIFDLSKPLPAATWHDVAVQSAIIEGKSCLRVTLSDRAAQGTYGVDYVDQPTFLQLPVDFMNGKIEVDILSRLLPDAPDYARGFVGLAYRISPKADHFESVYLRPTNGLRLDPPPPRDQRAIQYFAYPDWKFDRLRNEEPDGPYEAAADIAPDQWINLTLEIDRNQLRARVNGALTLDIATTKADPASGGIGLWVDIGTEGFFSNLRIERR</sequence>
<protein>
    <recommendedName>
        <fullName evidence="3">DUF1080 domain-containing protein</fullName>
    </recommendedName>
</protein>
<organism evidence="1 2">
    <name type="scientific">Neogemmobacter tilapiae</name>
    <dbReference type="NCBI Taxonomy" id="875041"/>
    <lineage>
        <taxon>Bacteria</taxon>
        <taxon>Pseudomonadati</taxon>
        <taxon>Pseudomonadota</taxon>
        <taxon>Alphaproteobacteria</taxon>
        <taxon>Rhodobacterales</taxon>
        <taxon>Paracoccaceae</taxon>
        <taxon>Neogemmobacter</taxon>
    </lineage>
</organism>
<reference evidence="1" key="1">
    <citation type="journal article" date="2014" name="Int. J. Syst. Evol. Microbiol.">
        <title>Complete genome sequence of Corynebacterium casei LMG S-19264T (=DSM 44701T), isolated from a smear-ripened cheese.</title>
        <authorList>
            <consortium name="US DOE Joint Genome Institute (JGI-PGF)"/>
            <person name="Walter F."/>
            <person name="Albersmeier A."/>
            <person name="Kalinowski J."/>
            <person name="Ruckert C."/>
        </authorList>
    </citation>
    <scope>NUCLEOTIDE SEQUENCE</scope>
    <source>
        <strain evidence="1">KCTC 23310</strain>
    </source>
</reference>
<gene>
    <name evidence="1" type="ORF">GCM10007315_28110</name>
</gene>
<accession>A0A918TYI5</accession>
<comment type="caution">
    <text evidence="1">The sequence shown here is derived from an EMBL/GenBank/DDBJ whole genome shotgun (WGS) entry which is preliminary data.</text>
</comment>
<dbReference type="AlphaFoldDB" id="A0A918TYI5"/>
<keyword evidence="2" id="KW-1185">Reference proteome</keyword>
<dbReference type="Gene3D" id="2.60.120.560">
    <property type="entry name" value="Exo-inulinase, domain 1"/>
    <property type="match status" value="1"/>
</dbReference>
<dbReference type="Proteomes" id="UP000638981">
    <property type="component" value="Unassembled WGS sequence"/>
</dbReference>
<dbReference type="EMBL" id="BMYJ01000009">
    <property type="protein sequence ID" value="GHC62416.1"/>
    <property type="molecule type" value="Genomic_DNA"/>
</dbReference>
<name>A0A918TYI5_9RHOB</name>
<evidence type="ECO:0000313" key="1">
    <source>
        <dbReference type="EMBL" id="GHC62416.1"/>
    </source>
</evidence>
<reference evidence="1" key="2">
    <citation type="submission" date="2020-09" db="EMBL/GenBank/DDBJ databases">
        <authorList>
            <person name="Sun Q."/>
            <person name="Kim S."/>
        </authorList>
    </citation>
    <scope>NUCLEOTIDE SEQUENCE</scope>
    <source>
        <strain evidence="1">KCTC 23310</strain>
    </source>
</reference>
<evidence type="ECO:0000313" key="2">
    <source>
        <dbReference type="Proteomes" id="UP000638981"/>
    </source>
</evidence>
<proteinExistence type="predicted"/>